<dbReference type="PANTHER" id="PTHR36440:SF1">
    <property type="entry name" value="PUTATIVE (AFU_ORTHOLOGUE AFUA_8G07350)-RELATED"/>
    <property type="match status" value="1"/>
</dbReference>
<feature type="domain" description="Cupin type-2" evidence="2">
    <location>
        <begin position="68"/>
        <end position="129"/>
    </location>
</feature>
<dbReference type="InterPro" id="IPR011051">
    <property type="entry name" value="RmlC_Cupin_sf"/>
</dbReference>
<dbReference type="AlphaFoldDB" id="A0A3E0GY81"/>
<dbReference type="InterPro" id="IPR053146">
    <property type="entry name" value="QDO-like"/>
</dbReference>
<dbReference type="Gene3D" id="2.60.120.10">
    <property type="entry name" value="Jelly Rolls"/>
    <property type="match status" value="1"/>
</dbReference>
<organism evidence="3 4">
    <name type="scientific">Kutzneria buriramensis</name>
    <dbReference type="NCBI Taxonomy" id="1045776"/>
    <lineage>
        <taxon>Bacteria</taxon>
        <taxon>Bacillati</taxon>
        <taxon>Actinomycetota</taxon>
        <taxon>Actinomycetes</taxon>
        <taxon>Pseudonocardiales</taxon>
        <taxon>Pseudonocardiaceae</taxon>
        <taxon>Kutzneria</taxon>
    </lineage>
</organism>
<feature type="compositionally biased region" description="Basic and acidic residues" evidence="1">
    <location>
        <begin position="15"/>
        <end position="36"/>
    </location>
</feature>
<evidence type="ECO:0000313" key="4">
    <source>
        <dbReference type="Proteomes" id="UP000256269"/>
    </source>
</evidence>
<protein>
    <submittedName>
        <fullName evidence="3">Cupin domain-containing protein</fullName>
    </submittedName>
</protein>
<evidence type="ECO:0000256" key="1">
    <source>
        <dbReference type="SAM" id="MobiDB-lite"/>
    </source>
</evidence>
<dbReference type="InterPro" id="IPR013096">
    <property type="entry name" value="Cupin_2"/>
</dbReference>
<accession>A0A3E0GY81</accession>
<name>A0A3E0GY81_9PSEU</name>
<evidence type="ECO:0000313" key="3">
    <source>
        <dbReference type="EMBL" id="REH34741.1"/>
    </source>
</evidence>
<reference evidence="3 4" key="1">
    <citation type="submission" date="2018-08" db="EMBL/GenBank/DDBJ databases">
        <title>Genomic Encyclopedia of Archaeal and Bacterial Type Strains, Phase II (KMG-II): from individual species to whole genera.</title>
        <authorList>
            <person name="Goeker M."/>
        </authorList>
    </citation>
    <scope>NUCLEOTIDE SEQUENCE [LARGE SCALE GENOMIC DNA]</scope>
    <source>
        <strain evidence="3 4">DSM 45791</strain>
    </source>
</reference>
<comment type="caution">
    <text evidence="3">The sequence shown here is derived from an EMBL/GenBank/DDBJ whole genome shotgun (WGS) entry which is preliminary data.</text>
</comment>
<gene>
    <name evidence="3" type="ORF">BCF44_11917</name>
</gene>
<dbReference type="PANTHER" id="PTHR36440">
    <property type="entry name" value="PUTATIVE (AFU_ORTHOLOGUE AFUA_8G07350)-RELATED"/>
    <property type="match status" value="1"/>
</dbReference>
<dbReference type="SUPFAM" id="SSF51182">
    <property type="entry name" value="RmlC-like cupins"/>
    <property type="match status" value="1"/>
</dbReference>
<feature type="region of interest" description="Disordered" evidence="1">
    <location>
        <begin position="1"/>
        <end position="40"/>
    </location>
</feature>
<sequence>MSFFLPPHDYPAARYDGEQGEKSARWRPQDAPHDIEQTNGGSCDYLATGATTRGDYGLYRWNMSAANAGPAPHFHRTLSESFFVLEGAIQIFDGTDWKEARPGDFCFVPEGGVHGFRNRSEQPASMLILFSPGAPREKYFEGLAEIAATGQRPSDEEMAEFFAAHDTYWV</sequence>
<dbReference type="RefSeq" id="WP_116180165.1">
    <property type="nucleotide sequence ID" value="NZ_CP144375.1"/>
</dbReference>
<dbReference type="EMBL" id="QUNO01000019">
    <property type="protein sequence ID" value="REH34741.1"/>
    <property type="molecule type" value="Genomic_DNA"/>
</dbReference>
<dbReference type="Pfam" id="PF07883">
    <property type="entry name" value="Cupin_2"/>
    <property type="match status" value="1"/>
</dbReference>
<keyword evidence="4" id="KW-1185">Reference proteome</keyword>
<dbReference type="OrthoDB" id="5243731at2"/>
<dbReference type="InterPro" id="IPR014710">
    <property type="entry name" value="RmlC-like_jellyroll"/>
</dbReference>
<proteinExistence type="predicted"/>
<evidence type="ECO:0000259" key="2">
    <source>
        <dbReference type="Pfam" id="PF07883"/>
    </source>
</evidence>
<dbReference type="Proteomes" id="UP000256269">
    <property type="component" value="Unassembled WGS sequence"/>
</dbReference>